<accession>A0A926VK80</accession>
<reference evidence="1" key="1">
    <citation type="journal article" date="2015" name="ISME J.">
        <title>Draft Genome Sequence of Streptomyces incarnatus NRRL8089, which Produces the Nucleoside Antibiotic Sinefungin.</title>
        <authorList>
            <person name="Oshima K."/>
            <person name="Hattori M."/>
            <person name="Shimizu H."/>
            <person name="Fukuda K."/>
            <person name="Nemoto M."/>
            <person name="Inagaki K."/>
            <person name="Tamura T."/>
        </authorList>
    </citation>
    <scope>NUCLEOTIDE SEQUENCE</scope>
    <source>
        <strain evidence="1">FACHB-1375</strain>
    </source>
</reference>
<protein>
    <submittedName>
        <fullName evidence="1">Uncharacterized protein</fullName>
    </submittedName>
</protein>
<reference evidence="1" key="2">
    <citation type="submission" date="2020-08" db="EMBL/GenBank/DDBJ databases">
        <authorList>
            <person name="Chen M."/>
            <person name="Teng W."/>
            <person name="Zhao L."/>
            <person name="Hu C."/>
            <person name="Zhou Y."/>
            <person name="Han B."/>
            <person name="Song L."/>
            <person name="Shu W."/>
        </authorList>
    </citation>
    <scope>NUCLEOTIDE SEQUENCE</scope>
    <source>
        <strain evidence="1">FACHB-1375</strain>
    </source>
</reference>
<evidence type="ECO:0000313" key="1">
    <source>
        <dbReference type="EMBL" id="MBD2185341.1"/>
    </source>
</evidence>
<dbReference type="EMBL" id="JACJPW010000117">
    <property type="protein sequence ID" value="MBD2185341.1"/>
    <property type="molecule type" value="Genomic_DNA"/>
</dbReference>
<comment type="caution">
    <text evidence="1">The sequence shown here is derived from an EMBL/GenBank/DDBJ whole genome shotgun (WGS) entry which is preliminary data.</text>
</comment>
<sequence>MDEFPIDLNPKLVQSALEVFFVLLVFCNPPDKNFIIKYVATAIANGAAFSSTQTILPFFR</sequence>
<proteinExistence type="predicted"/>
<dbReference type="AlphaFoldDB" id="A0A926VK80"/>
<dbReference type="Proteomes" id="UP000641646">
    <property type="component" value="Unassembled WGS sequence"/>
</dbReference>
<gene>
    <name evidence="1" type="ORF">H6G03_30410</name>
</gene>
<keyword evidence="2" id="KW-1185">Reference proteome</keyword>
<evidence type="ECO:0000313" key="2">
    <source>
        <dbReference type="Proteomes" id="UP000641646"/>
    </source>
</evidence>
<name>A0A926VK80_9CYAN</name>
<organism evidence="1 2">
    <name type="scientific">Aerosakkonema funiforme FACHB-1375</name>
    <dbReference type="NCBI Taxonomy" id="2949571"/>
    <lineage>
        <taxon>Bacteria</taxon>
        <taxon>Bacillati</taxon>
        <taxon>Cyanobacteriota</taxon>
        <taxon>Cyanophyceae</taxon>
        <taxon>Oscillatoriophycideae</taxon>
        <taxon>Aerosakkonematales</taxon>
        <taxon>Aerosakkonemataceae</taxon>
        <taxon>Aerosakkonema</taxon>
    </lineage>
</organism>